<comment type="caution">
    <text evidence="1">The sequence shown here is derived from an EMBL/GenBank/DDBJ whole genome shotgun (WGS) entry which is preliminary data.</text>
</comment>
<gene>
    <name evidence="1" type="ORF">FWK35_00033516</name>
</gene>
<dbReference type="Proteomes" id="UP000478052">
    <property type="component" value="Unassembled WGS sequence"/>
</dbReference>
<name>A0A6G0VMG1_APHCR</name>
<reference evidence="1 2" key="1">
    <citation type="submission" date="2019-08" db="EMBL/GenBank/DDBJ databases">
        <title>Whole genome of Aphis craccivora.</title>
        <authorList>
            <person name="Voronova N.V."/>
            <person name="Shulinski R.S."/>
            <person name="Bandarenka Y.V."/>
            <person name="Zhorov D.G."/>
            <person name="Warner D."/>
        </authorList>
    </citation>
    <scope>NUCLEOTIDE SEQUENCE [LARGE SCALE GENOMIC DNA]</scope>
    <source>
        <strain evidence="1">180601</strain>
        <tissue evidence="1">Whole Body</tissue>
    </source>
</reference>
<accession>A0A6G0VMG1</accession>
<evidence type="ECO:0000313" key="1">
    <source>
        <dbReference type="EMBL" id="KAF0702222.1"/>
    </source>
</evidence>
<organism evidence="1 2">
    <name type="scientific">Aphis craccivora</name>
    <name type="common">Cowpea aphid</name>
    <dbReference type="NCBI Taxonomy" id="307492"/>
    <lineage>
        <taxon>Eukaryota</taxon>
        <taxon>Metazoa</taxon>
        <taxon>Ecdysozoa</taxon>
        <taxon>Arthropoda</taxon>
        <taxon>Hexapoda</taxon>
        <taxon>Insecta</taxon>
        <taxon>Pterygota</taxon>
        <taxon>Neoptera</taxon>
        <taxon>Paraneoptera</taxon>
        <taxon>Hemiptera</taxon>
        <taxon>Sternorrhyncha</taxon>
        <taxon>Aphidomorpha</taxon>
        <taxon>Aphidoidea</taxon>
        <taxon>Aphididae</taxon>
        <taxon>Aphidini</taxon>
        <taxon>Aphis</taxon>
        <taxon>Aphis</taxon>
    </lineage>
</organism>
<dbReference type="EMBL" id="VUJU01014377">
    <property type="protein sequence ID" value="KAF0702222.1"/>
    <property type="molecule type" value="Genomic_DNA"/>
</dbReference>
<dbReference type="OrthoDB" id="90756at2759"/>
<protein>
    <submittedName>
        <fullName evidence="1">Uncharacterized protein</fullName>
    </submittedName>
</protein>
<keyword evidence="2" id="KW-1185">Reference proteome</keyword>
<sequence>MDADFTVTKYAVWRKMRKLGYLNLVNTNDFASKMLKMIIFILDLYWIQNVDVGLLSVYKKKLEQTITSKAFI</sequence>
<proteinExistence type="predicted"/>
<evidence type="ECO:0000313" key="2">
    <source>
        <dbReference type="Proteomes" id="UP000478052"/>
    </source>
</evidence>
<dbReference type="AlphaFoldDB" id="A0A6G0VMG1"/>